<protein>
    <submittedName>
        <fullName evidence="2">Uncharacterized protein LOC105080443 isoform X4</fullName>
    </submittedName>
</protein>
<evidence type="ECO:0000313" key="2">
    <source>
        <dbReference type="RefSeq" id="XP_074210461.1"/>
    </source>
</evidence>
<organism evidence="1 2">
    <name type="scientific">Camelus bactrianus</name>
    <name type="common">Bactrian camel</name>
    <dbReference type="NCBI Taxonomy" id="9837"/>
    <lineage>
        <taxon>Eukaryota</taxon>
        <taxon>Metazoa</taxon>
        <taxon>Chordata</taxon>
        <taxon>Craniata</taxon>
        <taxon>Vertebrata</taxon>
        <taxon>Euteleostomi</taxon>
        <taxon>Mammalia</taxon>
        <taxon>Eutheria</taxon>
        <taxon>Laurasiatheria</taxon>
        <taxon>Artiodactyla</taxon>
        <taxon>Tylopoda</taxon>
        <taxon>Camelidae</taxon>
        <taxon>Camelus</taxon>
    </lineage>
</organism>
<keyword evidence="1" id="KW-1185">Reference proteome</keyword>
<evidence type="ECO:0000313" key="1">
    <source>
        <dbReference type="Proteomes" id="UP001732780"/>
    </source>
</evidence>
<sequence length="181" mass="19467">MKANPRARFSAPPRRPLPHRPSLRPLEGQFVRRPGGILSEQLAVLRFCGSPERRRPCSLRPAAAAAAAAAQSLREARCGPSGCRGASCPARPRNGPRAGVRRGRRSSSLLHQRGLPRRGVLSKAVDALKSDNKVRTITEVKSQGYSVLITVPCPRTDSRLGVGVTCILLLVDALLLGSWLA</sequence>
<proteinExistence type="predicted"/>
<dbReference type="RefSeq" id="XP_074210461.1">
    <property type="nucleotide sequence ID" value="XM_074354360.1"/>
</dbReference>
<gene>
    <name evidence="2" type="primary">LOC105080443</name>
</gene>
<dbReference type="Proteomes" id="UP001732780">
    <property type="component" value="Chromosome 27"/>
</dbReference>
<accession>A0AC58PKB5</accession>
<name>A0AC58PKB5_CAMBA</name>
<reference evidence="2" key="1">
    <citation type="submission" date="2025-08" db="UniProtKB">
        <authorList>
            <consortium name="RefSeq"/>
        </authorList>
    </citation>
    <scope>IDENTIFICATION</scope>
    <source>
        <tissue evidence="2">Blood</tissue>
    </source>
</reference>